<gene>
    <name evidence="2" type="ORF">CMC5_025710</name>
</gene>
<reference evidence="2 3" key="1">
    <citation type="submission" date="2015-07" db="EMBL/GenBank/DDBJ databases">
        <title>Genome analysis of myxobacterium Chondromyces crocatus Cm c5 reveals a high potential for natural compound synthesis and the genetic basis for the loss of fruiting body formation.</title>
        <authorList>
            <person name="Zaburannyi N."/>
            <person name="Bunk B."/>
            <person name="Maier J."/>
            <person name="Overmann J."/>
            <person name="Mueller R."/>
        </authorList>
    </citation>
    <scope>NUCLEOTIDE SEQUENCE [LARGE SCALE GENOMIC DNA]</scope>
    <source>
        <strain evidence="2 3">Cm c5</strain>
    </source>
</reference>
<dbReference type="STRING" id="52.CMC5_025710"/>
<feature type="compositionally biased region" description="Polar residues" evidence="1">
    <location>
        <begin position="381"/>
        <end position="397"/>
    </location>
</feature>
<name>A0A0K1EC26_CHOCO</name>
<dbReference type="KEGG" id="ccro:CMC5_025710"/>
<accession>A0A0K1EC26</accession>
<proteinExistence type="predicted"/>
<dbReference type="AlphaFoldDB" id="A0A0K1EC26"/>
<feature type="compositionally biased region" description="Low complexity" evidence="1">
    <location>
        <begin position="253"/>
        <end position="270"/>
    </location>
</feature>
<feature type="region of interest" description="Disordered" evidence="1">
    <location>
        <begin position="183"/>
        <end position="397"/>
    </location>
</feature>
<feature type="compositionally biased region" description="Low complexity" evidence="1">
    <location>
        <begin position="281"/>
        <end position="291"/>
    </location>
</feature>
<evidence type="ECO:0000256" key="1">
    <source>
        <dbReference type="SAM" id="MobiDB-lite"/>
    </source>
</evidence>
<organism evidence="2 3">
    <name type="scientific">Chondromyces crocatus</name>
    <dbReference type="NCBI Taxonomy" id="52"/>
    <lineage>
        <taxon>Bacteria</taxon>
        <taxon>Pseudomonadati</taxon>
        <taxon>Myxococcota</taxon>
        <taxon>Polyangia</taxon>
        <taxon>Polyangiales</taxon>
        <taxon>Polyangiaceae</taxon>
        <taxon>Chondromyces</taxon>
    </lineage>
</organism>
<feature type="compositionally biased region" description="Low complexity" evidence="1">
    <location>
        <begin position="197"/>
        <end position="221"/>
    </location>
</feature>
<evidence type="ECO:0000313" key="2">
    <source>
        <dbReference type="EMBL" id="AKT38425.1"/>
    </source>
</evidence>
<evidence type="ECO:0000313" key="3">
    <source>
        <dbReference type="Proteomes" id="UP000067626"/>
    </source>
</evidence>
<protein>
    <submittedName>
        <fullName evidence="2">Uncharacterized protein</fullName>
    </submittedName>
</protein>
<dbReference type="Proteomes" id="UP000067626">
    <property type="component" value="Chromosome"/>
</dbReference>
<dbReference type="EMBL" id="CP012159">
    <property type="protein sequence ID" value="AKT38425.1"/>
    <property type="molecule type" value="Genomic_DNA"/>
</dbReference>
<dbReference type="PATRIC" id="fig|52.7.peg.2800"/>
<keyword evidence="3" id="KW-1185">Reference proteome</keyword>
<feature type="compositionally biased region" description="Acidic residues" evidence="1">
    <location>
        <begin position="184"/>
        <end position="196"/>
    </location>
</feature>
<feature type="compositionally biased region" description="Low complexity" evidence="1">
    <location>
        <begin position="302"/>
        <end position="318"/>
    </location>
</feature>
<feature type="compositionally biased region" description="Low complexity" evidence="1">
    <location>
        <begin position="354"/>
        <end position="375"/>
    </location>
</feature>
<feature type="compositionally biased region" description="Low complexity" evidence="1">
    <location>
        <begin position="325"/>
        <end position="344"/>
    </location>
</feature>
<sequence length="544" mass="57063">MSLPHLAGMCEAAPDFMKQSKRAAAKAPTPPDAATFLAETEQIANELSWPFESFGEINDFTVASGALIATDPTYEKLIWSYDTDTTIATCMLVARDAVTPARQSAVLKLCALVNDGLSFGCLDFALDDGTLALRDHADLHFGPLDQVLRRATGRLLSVAQQLAPALRGTLTGKKPEAALLDAQQAEEEAAEQDATEEVPASPAPTSKKTASKSTASKSTPAVKPAPRKPASKSTPAVKPAPRKPASKSTPVTKSAPQKPASKAPASSQAAETKATPRKPASKAPPSKSVVATKATPRKTTSKTAPKTEASKPAAAAKATPREAASKTTSSKTTSAAKGTSRKAAPVSKATPPGSAKVTKASPAKSAAPRAASPQKSPTPPKATTSNKVASPSAGEPTNTKVWLFSLEELPGFRHQNRKVIDALSPACSTMPLMLFLQPEGETRTPTGDLFERIPEKGVCSATEGKKLFGLIEKLESLIEKHCDGYFYDNVATDQVVASQAIHDSSTLDEVGRALTKQGVRVERTEFVASYLIAGGLGWLLEPRP</sequence>